<feature type="non-terminal residue" evidence="2">
    <location>
        <position position="1"/>
    </location>
</feature>
<organism evidence="2">
    <name type="scientific">marine sediment metagenome</name>
    <dbReference type="NCBI Taxonomy" id="412755"/>
    <lineage>
        <taxon>unclassified sequences</taxon>
        <taxon>metagenomes</taxon>
        <taxon>ecological metagenomes</taxon>
    </lineage>
</organism>
<accession>A0A0F9FD64</accession>
<dbReference type="InterPro" id="IPR012340">
    <property type="entry name" value="NA-bd_OB-fold"/>
</dbReference>
<protein>
    <recommendedName>
        <fullName evidence="1">DNA ligase OB-like domain-containing protein</fullName>
    </recommendedName>
</protein>
<dbReference type="Gene3D" id="2.40.50.140">
    <property type="entry name" value="Nucleic acid-binding proteins"/>
    <property type="match status" value="1"/>
</dbReference>
<sequence>RSDTYDIVGSVEEVSITGVPKQALGALILRGSDGTEFKVGTGFSRGDREALWERVGYLRGRGVRFHINT</sequence>
<dbReference type="Pfam" id="PF14743">
    <property type="entry name" value="DNA_ligase_OB_2"/>
    <property type="match status" value="1"/>
</dbReference>
<comment type="caution">
    <text evidence="2">The sequence shown here is derived from an EMBL/GenBank/DDBJ whole genome shotgun (WGS) entry which is preliminary data.</text>
</comment>
<proteinExistence type="predicted"/>
<evidence type="ECO:0000313" key="2">
    <source>
        <dbReference type="EMBL" id="KKL49092.1"/>
    </source>
</evidence>
<evidence type="ECO:0000259" key="1">
    <source>
        <dbReference type="Pfam" id="PF14743"/>
    </source>
</evidence>
<name>A0A0F9FD64_9ZZZZ</name>
<reference evidence="2" key="1">
    <citation type="journal article" date="2015" name="Nature">
        <title>Complex archaea that bridge the gap between prokaryotes and eukaryotes.</title>
        <authorList>
            <person name="Spang A."/>
            <person name="Saw J.H."/>
            <person name="Jorgensen S.L."/>
            <person name="Zaremba-Niedzwiedzka K."/>
            <person name="Martijn J."/>
            <person name="Lind A.E."/>
            <person name="van Eijk R."/>
            <person name="Schleper C."/>
            <person name="Guy L."/>
            <person name="Ettema T.J."/>
        </authorList>
    </citation>
    <scope>NUCLEOTIDE SEQUENCE</scope>
</reference>
<dbReference type="InterPro" id="IPR029319">
    <property type="entry name" value="DNA_ligase_OB"/>
</dbReference>
<gene>
    <name evidence="2" type="ORF">LCGC14_2318920</name>
</gene>
<dbReference type="AlphaFoldDB" id="A0A0F9FD64"/>
<feature type="domain" description="DNA ligase OB-like" evidence="1">
    <location>
        <begin position="18"/>
        <end position="50"/>
    </location>
</feature>
<dbReference type="EMBL" id="LAZR01033086">
    <property type="protein sequence ID" value="KKL49092.1"/>
    <property type="molecule type" value="Genomic_DNA"/>
</dbReference>
<dbReference type="SUPFAM" id="SSF50249">
    <property type="entry name" value="Nucleic acid-binding proteins"/>
    <property type="match status" value="1"/>
</dbReference>